<dbReference type="Gene3D" id="3.30.750.24">
    <property type="entry name" value="STAS domain"/>
    <property type="match status" value="1"/>
</dbReference>
<name>A0A1L9NX78_9RHOB</name>
<dbReference type="SUPFAM" id="SSF52091">
    <property type="entry name" value="SpoIIaa-like"/>
    <property type="match status" value="1"/>
</dbReference>
<dbReference type="Pfam" id="PF01740">
    <property type="entry name" value="STAS"/>
    <property type="match status" value="1"/>
</dbReference>
<organism evidence="4 5">
    <name type="scientific">Planktotalea frisia</name>
    <dbReference type="NCBI Taxonomy" id="696762"/>
    <lineage>
        <taxon>Bacteria</taxon>
        <taxon>Pseudomonadati</taxon>
        <taxon>Pseudomonadota</taxon>
        <taxon>Alphaproteobacteria</taxon>
        <taxon>Rhodobacterales</taxon>
        <taxon>Paracoccaceae</taxon>
        <taxon>Planktotalea</taxon>
    </lineage>
</organism>
<accession>A0A1L9NX78</accession>
<feature type="domain" description="STAS" evidence="3">
    <location>
        <begin position="21"/>
        <end position="110"/>
    </location>
</feature>
<dbReference type="InterPro" id="IPR003658">
    <property type="entry name" value="Anti-sigma_ant"/>
</dbReference>
<dbReference type="OrthoDB" id="9796076at2"/>
<dbReference type="PANTHER" id="PTHR33495">
    <property type="entry name" value="ANTI-SIGMA FACTOR ANTAGONIST TM_1081-RELATED-RELATED"/>
    <property type="match status" value="1"/>
</dbReference>
<dbReference type="InterPro" id="IPR036513">
    <property type="entry name" value="STAS_dom_sf"/>
</dbReference>
<evidence type="ECO:0000256" key="2">
    <source>
        <dbReference type="RuleBase" id="RU003749"/>
    </source>
</evidence>
<dbReference type="EMBL" id="MLCB01000130">
    <property type="protein sequence ID" value="OJI93803.1"/>
    <property type="molecule type" value="Genomic_DNA"/>
</dbReference>
<dbReference type="GO" id="GO:0043856">
    <property type="term" value="F:anti-sigma factor antagonist activity"/>
    <property type="evidence" value="ECO:0007669"/>
    <property type="project" value="InterPro"/>
</dbReference>
<proteinExistence type="inferred from homology"/>
<evidence type="ECO:0000313" key="4">
    <source>
        <dbReference type="EMBL" id="OJI93803.1"/>
    </source>
</evidence>
<dbReference type="PANTHER" id="PTHR33495:SF2">
    <property type="entry name" value="ANTI-SIGMA FACTOR ANTAGONIST TM_1081-RELATED"/>
    <property type="match status" value="1"/>
</dbReference>
<reference evidence="4 5" key="1">
    <citation type="submission" date="2016-10" db="EMBL/GenBank/DDBJ databases">
        <title>Genome sequence of Planktotalea frisia SH6-1.</title>
        <authorList>
            <person name="Poehlein A."/>
            <person name="Bakenhus I."/>
            <person name="Voget S."/>
            <person name="Brinkhoff T."/>
            <person name="Simon M."/>
        </authorList>
    </citation>
    <scope>NUCLEOTIDE SEQUENCE [LARGE SCALE GENOMIC DNA]</scope>
    <source>
        <strain evidence="4 5">SH6-1</strain>
    </source>
</reference>
<gene>
    <name evidence="4" type="primary">rsbV</name>
    <name evidence="4" type="ORF">PFRI_19500</name>
</gene>
<dbReference type="InterPro" id="IPR002645">
    <property type="entry name" value="STAS_dom"/>
</dbReference>
<dbReference type="PROSITE" id="PS50801">
    <property type="entry name" value="STAS"/>
    <property type="match status" value="1"/>
</dbReference>
<keyword evidence="5" id="KW-1185">Reference proteome</keyword>
<sequence length="115" mass="12519">MNITSETTGDLQILTVHAQRIDAVAAIQFKDTVRELTADQDTAVVLDLSQVDFIDSSGLGAIVASMKQLGKERPLHLAGLTPIVSKVFALTRMERVFKIFKSPHEAVQIDEAKSA</sequence>
<dbReference type="Proteomes" id="UP000184514">
    <property type="component" value="Unassembled WGS sequence"/>
</dbReference>
<dbReference type="NCBIfam" id="TIGR00377">
    <property type="entry name" value="ant_ant_sig"/>
    <property type="match status" value="1"/>
</dbReference>
<protein>
    <recommendedName>
        <fullName evidence="2">Anti-sigma factor antagonist</fullName>
    </recommendedName>
</protein>
<evidence type="ECO:0000259" key="3">
    <source>
        <dbReference type="PROSITE" id="PS50801"/>
    </source>
</evidence>
<dbReference type="AlphaFoldDB" id="A0A1L9NX78"/>
<comment type="similarity">
    <text evidence="1 2">Belongs to the anti-sigma-factor antagonist family.</text>
</comment>
<dbReference type="RefSeq" id="WP_072630517.1">
    <property type="nucleotide sequence ID" value="NZ_MLCB01000130.1"/>
</dbReference>
<evidence type="ECO:0000256" key="1">
    <source>
        <dbReference type="ARBA" id="ARBA00009013"/>
    </source>
</evidence>
<dbReference type="STRING" id="696762.PFRI_19500"/>
<dbReference type="CDD" id="cd07043">
    <property type="entry name" value="STAS_anti-anti-sigma_factors"/>
    <property type="match status" value="1"/>
</dbReference>
<evidence type="ECO:0000313" key="5">
    <source>
        <dbReference type="Proteomes" id="UP000184514"/>
    </source>
</evidence>
<comment type="caution">
    <text evidence="4">The sequence shown here is derived from an EMBL/GenBank/DDBJ whole genome shotgun (WGS) entry which is preliminary data.</text>
</comment>